<gene>
    <name evidence="3" type="ORF">JW984_14945</name>
</gene>
<dbReference type="Pfam" id="PF22725">
    <property type="entry name" value="GFO_IDH_MocA_C3"/>
    <property type="match status" value="1"/>
</dbReference>
<dbReference type="InterPro" id="IPR055170">
    <property type="entry name" value="GFO_IDH_MocA-like_dom"/>
</dbReference>
<evidence type="ECO:0000259" key="1">
    <source>
        <dbReference type="Pfam" id="PF01408"/>
    </source>
</evidence>
<dbReference type="EMBL" id="JAFGIX010000080">
    <property type="protein sequence ID" value="MBN1574492.1"/>
    <property type="molecule type" value="Genomic_DNA"/>
</dbReference>
<evidence type="ECO:0000313" key="4">
    <source>
        <dbReference type="Proteomes" id="UP000809273"/>
    </source>
</evidence>
<comment type="caution">
    <text evidence="3">The sequence shown here is derived from an EMBL/GenBank/DDBJ whole genome shotgun (WGS) entry which is preliminary data.</text>
</comment>
<dbReference type="Proteomes" id="UP000809273">
    <property type="component" value="Unassembled WGS sequence"/>
</dbReference>
<accession>A0A9D8KH85</accession>
<sequence length="356" mass="39747">MAGEKDKLRFAIVGCGRISDLHARAYEGSDDAEIFAVCDVNEDVAKRRGEEWGAKKVYTDYEKLLKDDEIDAVELLVPHGLHMPMTVAAAQAKKNISVQKPMATSVADAKKMVEAAKEEGVVLKVFENFVFYPPYVKARELVESGAIGKLITVRMSMTTGRGGWDIPGEAWLWRLDKVKGGGGLHVFDDGYHKFSQAYDIGGEVEKVYAWIDYTNNIVDSPSFIMWKYKEGERARYGQYDLTHAYDMHIRSAYYGTDDRVELVGSEGIIFINGCTGDMLCEPPLVLYRDGETRAFHSIIYDWGQAFVDSGRHFFKCLKDGGDPILSGEVGVKVTQFTLAAELSHAEGREIKPEDVP</sequence>
<dbReference type="AlphaFoldDB" id="A0A9D8KH85"/>
<dbReference type="Pfam" id="PF01408">
    <property type="entry name" value="GFO_IDH_MocA"/>
    <property type="match status" value="1"/>
</dbReference>
<feature type="domain" description="GFO/IDH/MocA-like oxidoreductase" evidence="2">
    <location>
        <begin position="135"/>
        <end position="269"/>
    </location>
</feature>
<dbReference type="InterPro" id="IPR000683">
    <property type="entry name" value="Gfo/Idh/MocA-like_OxRdtase_N"/>
</dbReference>
<dbReference type="SUPFAM" id="SSF55347">
    <property type="entry name" value="Glyceraldehyde-3-phosphate dehydrogenase-like, C-terminal domain"/>
    <property type="match status" value="1"/>
</dbReference>
<reference evidence="3" key="2">
    <citation type="submission" date="2021-01" db="EMBL/GenBank/DDBJ databases">
        <authorList>
            <person name="Hahn C.R."/>
            <person name="Youssef N.H."/>
            <person name="Elshahed M."/>
        </authorList>
    </citation>
    <scope>NUCLEOTIDE SEQUENCE</scope>
    <source>
        <strain evidence="3">Zod_Metabat.24</strain>
    </source>
</reference>
<dbReference type="PANTHER" id="PTHR43377">
    <property type="entry name" value="BILIVERDIN REDUCTASE A"/>
    <property type="match status" value="1"/>
</dbReference>
<organism evidence="3 4">
    <name type="scientific">Candidatus Zymogenus saltonus</name>
    <dbReference type="NCBI Taxonomy" id="2844893"/>
    <lineage>
        <taxon>Bacteria</taxon>
        <taxon>Deltaproteobacteria</taxon>
        <taxon>Candidatus Zymogenia</taxon>
        <taxon>Candidatus Zymogeniales</taxon>
        <taxon>Candidatus Zymogenaceae</taxon>
        <taxon>Candidatus Zymogenus</taxon>
    </lineage>
</organism>
<feature type="domain" description="Gfo/Idh/MocA-like oxidoreductase N-terminal" evidence="1">
    <location>
        <begin position="8"/>
        <end position="125"/>
    </location>
</feature>
<dbReference type="InterPro" id="IPR051450">
    <property type="entry name" value="Gfo/Idh/MocA_Oxidoreductases"/>
</dbReference>
<proteinExistence type="predicted"/>
<dbReference type="SUPFAM" id="SSF51735">
    <property type="entry name" value="NAD(P)-binding Rossmann-fold domains"/>
    <property type="match status" value="1"/>
</dbReference>
<protein>
    <submittedName>
        <fullName evidence="3">Gfo/Idh/MocA family oxidoreductase</fullName>
    </submittedName>
</protein>
<dbReference type="Gene3D" id="3.40.50.720">
    <property type="entry name" value="NAD(P)-binding Rossmann-like Domain"/>
    <property type="match status" value="1"/>
</dbReference>
<dbReference type="PANTHER" id="PTHR43377:SF1">
    <property type="entry name" value="BILIVERDIN REDUCTASE A"/>
    <property type="match status" value="1"/>
</dbReference>
<reference evidence="3" key="1">
    <citation type="journal article" date="2021" name="Environ. Microbiol.">
        <title>Genomic characterization of three novel Desulfobacterota classes expand the metabolic and phylogenetic diversity of the phylum.</title>
        <authorList>
            <person name="Murphy C.L."/>
            <person name="Biggerstaff J."/>
            <person name="Eichhorn A."/>
            <person name="Ewing E."/>
            <person name="Shahan R."/>
            <person name="Soriano D."/>
            <person name="Stewart S."/>
            <person name="VanMol K."/>
            <person name="Walker R."/>
            <person name="Walters P."/>
            <person name="Elshahed M.S."/>
            <person name="Youssef N.H."/>
        </authorList>
    </citation>
    <scope>NUCLEOTIDE SEQUENCE</scope>
    <source>
        <strain evidence="3">Zod_Metabat.24</strain>
    </source>
</reference>
<name>A0A9D8KH85_9DELT</name>
<dbReference type="GO" id="GO:0000166">
    <property type="term" value="F:nucleotide binding"/>
    <property type="evidence" value="ECO:0007669"/>
    <property type="project" value="InterPro"/>
</dbReference>
<dbReference type="Gene3D" id="3.30.360.10">
    <property type="entry name" value="Dihydrodipicolinate Reductase, domain 2"/>
    <property type="match status" value="1"/>
</dbReference>
<evidence type="ECO:0000313" key="3">
    <source>
        <dbReference type="EMBL" id="MBN1574492.1"/>
    </source>
</evidence>
<dbReference type="InterPro" id="IPR036291">
    <property type="entry name" value="NAD(P)-bd_dom_sf"/>
</dbReference>
<evidence type="ECO:0000259" key="2">
    <source>
        <dbReference type="Pfam" id="PF22725"/>
    </source>
</evidence>